<comment type="caution">
    <text evidence="2">The sequence shown here is derived from an EMBL/GenBank/DDBJ whole genome shotgun (WGS) entry which is preliminary data.</text>
</comment>
<sequence length="46" mass="4876">MKTIKGLRWWIIALVCLGTITNYLARNALGAVSRGPGPLPLPNATG</sequence>
<keyword evidence="1" id="KW-0472">Membrane</keyword>
<dbReference type="RefSeq" id="WP_013206475.1">
    <property type="nucleotide sequence ID" value="NZ_CDLW01000001.1"/>
</dbReference>
<dbReference type="AlphaFoldDB" id="A0AAW5ZTK0"/>
<keyword evidence="1" id="KW-1133">Transmembrane helix</keyword>
<reference evidence="2" key="1">
    <citation type="submission" date="2021-09" db="EMBL/GenBank/DDBJ databases">
        <title>Genomic analysis of Ralstonia spp.</title>
        <authorList>
            <person name="Aburjaile F."/>
            <person name="Ariute J.C."/>
            <person name="Pais A.K.L."/>
            <person name="Albuquerque G.M.R."/>
            <person name="Silva A.M.F."/>
            <person name="Brenig B."/>
            <person name="Azevedo V."/>
            <person name="Matiuzzi M."/>
            <person name="Ramos R."/>
            <person name="Goes-Neto A."/>
            <person name="Soares S."/>
            <person name="Iseppon A.M.B."/>
            <person name="Souza E."/>
            <person name="Gama M."/>
        </authorList>
    </citation>
    <scope>NUCLEOTIDE SEQUENCE</scope>
    <source>
        <strain evidence="2">CCRMRs91</strain>
    </source>
</reference>
<protein>
    <recommendedName>
        <fullName evidence="4">Transmembrane protein</fullName>
    </recommendedName>
</protein>
<organism evidence="2 3">
    <name type="scientific">Ralstonia solanacearum</name>
    <name type="common">Pseudomonas solanacearum</name>
    <dbReference type="NCBI Taxonomy" id="305"/>
    <lineage>
        <taxon>Bacteria</taxon>
        <taxon>Pseudomonadati</taxon>
        <taxon>Pseudomonadota</taxon>
        <taxon>Betaproteobacteria</taxon>
        <taxon>Burkholderiales</taxon>
        <taxon>Burkholderiaceae</taxon>
        <taxon>Ralstonia</taxon>
        <taxon>Ralstonia solanacearum species complex</taxon>
    </lineage>
</organism>
<dbReference type="Proteomes" id="UP001144050">
    <property type="component" value="Unassembled WGS sequence"/>
</dbReference>
<feature type="transmembrane region" description="Helical" evidence="1">
    <location>
        <begin position="7"/>
        <end position="25"/>
    </location>
</feature>
<keyword evidence="1" id="KW-0812">Transmembrane</keyword>
<evidence type="ECO:0000313" key="3">
    <source>
        <dbReference type="Proteomes" id="UP001144050"/>
    </source>
</evidence>
<gene>
    <name evidence="2" type="ORF">LBW59_21280</name>
</gene>
<evidence type="ECO:0000256" key="1">
    <source>
        <dbReference type="SAM" id="Phobius"/>
    </source>
</evidence>
<evidence type="ECO:0000313" key="2">
    <source>
        <dbReference type="EMBL" id="MDB0573288.1"/>
    </source>
</evidence>
<proteinExistence type="predicted"/>
<name>A0AAW5ZTK0_RALSL</name>
<dbReference type="EMBL" id="JAIVFG010000047">
    <property type="protein sequence ID" value="MDB0573288.1"/>
    <property type="molecule type" value="Genomic_DNA"/>
</dbReference>
<evidence type="ECO:0008006" key="4">
    <source>
        <dbReference type="Google" id="ProtNLM"/>
    </source>
</evidence>
<accession>A0AAW5ZTK0</accession>